<name>A0A923HT00_9BURK</name>
<comment type="caution">
    <text evidence="2">The sequence shown here is derived from an EMBL/GenBank/DDBJ whole genome shotgun (WGS) entry which is preliminary data.</text>
</comment>
<organism evidence="2 3">
    <name type="scientific">Undibacterium nitidum</name>
    <dbReference type="NCBI Taxonomy" id="2762298"/>
    <lineage>
        <taxon>Bacteria</taxon>
        <taxon>Pseudomonadati</taxon>
        <taxon>Pseudomonadota</taxon>
        <taxon>Betaproteobacteria</taxon>
        <taxon>Burkholderiales</taxon>
        <taxon>Oxalobacteraceae</taxon>
        <taxon>Undibacterium</taxon>
    </lineage>
</organism>
<proteinExistence type="predicted"/>
<evidence type="ECO:0000256" key="1">
    <source>
        <dbReference type="SAM" id="MobiDB-lite"/>
    </source>
</evidence>
<dbReference type="Proteomes" id="UP000627446">
    <property type="component" value="Unassembled WGS sequence"/>
</dbReference>
<protein>
    <submittedName>
        <fullName evidence="2">Uncharacterized protein</fullName>
    </submittedName>
</protein>
<feature type="compositionally biased region" description="Low complexity" evidence="1">
    <location>
        <begin position="231"/>
        <end position="253"/>
    </location>
</feature>
<keyword evidence="3" id="KW-1185">Reference proteome</keyword>
<dbReference type="RefSeq" id="WP_186916353.1">
    <property type="nucleotide sequence ID" value="NZ_JACOFZ010000003.1"/>
</dbReference>
<dbReference type="AlphaFoldDB" id="A0A923HT00"/>
<dbReference type="EMBL" id="JACOFZ010000003">
    <property type="protein sequence ID" value="MBC3881992.1"/>
    <property type="molecule type" value="Genomic_DNA"/>
</dbReference>
<feature type="compositionally biased region" description="Gly residues" evidence="1">
    <location>
        <begin position="254"/>
        <end position="274"/>
    </location>
</feature>
<sequence>MLKHISSKVKQIWINYRYQHHLQRSRFQMQLEDLPPGLFEHWQQCAPQEFHGIPRDAIFFVRAAEGLMMFFDFVSHSDRPCGLPSKAADSIWHAWLSLPNAAQQGLQIESFCQRYFGREIPHLEAERMPVAMSDALANTLVSARIRTGHDPAGAYLPLLFSLDRRLKMPEGYAYRVKDNGVGYQDMDGKGRAIGNLSFPVSLDPFYLLSVGLISQSAFDAYRTEKIRRETSSSYSSGSSCGSSSSCDASDSGCADGGSCGSSCGGGCGGGGCGS</sequence>
<feature type="region of interest" description="Disordered" evidence="1">
    <location>
        <begin position="231"/>
        <end position="274"/>
    </location>
</feature>
<evidence type="ECO:0000313" key="2">
    <source>
        <dbReference type="EMBL" id="MBC3881992.1"/>
    </source>
</evidence>
<accession>A0A923HT00</accession>
<gene>
    <name evidence="2" type="ORF">H8K36_11435</name>
</gene>
<evidence type="ECO:0000313" key="3">
    <source>
        <dbReference type="Proteomes" id="UP000627446"/>
    </source>
</evidence>
<reference evidence="2" key="1">
    <citation type="submission" date="2020-08" db="EMBL/GenBank/DDBJ databases">
        <title>Novel species isolated from subtropical streams in China.</title>
        <authorList>
            <person name="Lu H."/>
        </authorList>
    </citation>
    <scope>NUCLEOTIDE SEQUENCE</scope>
    <source>
        <strain evidence="2">LX22W</strain>
    </source>
</reference>